<comment type="cofactor">
    <cofactor evidence="5">
        <name>FAD</name>
        <dbReference type="ChEBI" id="CHEBI:57692"/>
    </cofactor>
</comment>
<dbReference type="PANTHER" id="PTHR13914:SF0">
    <property type="entry name" value="PROLINE DEHYDROGENASE 1, MITOCHONDRIAL"/>
    <property type="match status" value="1"/>
</dbReference>
<keyword evidence="6" id="KW-1133">Transmembrane helix</keyword>
<keyword evidence="6" id="KW-0472">Membrane</keyword>
<dbReference type="AlphaFoldDB" id="A0A9Q3C5M1"/>
<feature type="transmembrane region" description="Helical" evidence="6">
    <location>
        <begin position="99"/>
        <end position="120"/>
    </location>
</feature>
<accession>A0A9Q3C5M1</accession>
<comment type="function">
    <text evidence="5">Converts proline to delta-1-pyrroline-5-carboxylate.</text>
</comment>
<dbReference type="EMBL" id="AVOT02005377">
    <property type="protein sequence ID" value="MBW0478919.1"/>
    <property type="molecule type" value="Genomic_DNA"/>
</dbReference>
<comment type="similarity">
    <text evidence="1 5">Belongs to the proline oxidase family.</text>
</comment>
<evidence type="ECO:0000259" key="7">
    <source>
        <dbReference type="Pfam" id="PF01619"/>
    </source>
</evidence>
<dbReference type="Pfam" id="PF01619">
    <property type="entry name" value="Pro_dh"/>
    <property type="match status" value="1"/>
</dbReference>
<dbReference type="Proteomes" id="UP000765509">
    <property type="component" value="Unassembled WGS sequence"/>
</dbReference>
<evidence type="ECO:0000256" key="3">
    <source>
        <dbReference type="ARBA" id="ARBA00023002"/>
    </source>
</evidence>
<evidence type="ECO:0000256" key="2">
    <source>
        <dbReference type="ARBA" id="ARBA00012695"/>
    </source>
</evidence>
<comment type="caution">
    <text evidence="8">The sequence shown here is derived from an EMBL/GenBank/DDBJ whole genome shotgun (WGS) entry which is preliminary data.</text>
</comment>
<keyword evidence="5" id="KW-0274">FAD</keyword>
<keyword evidence="9" id="KW-1185">Reference proteome</keyword>
<sequence>MSIAHSAGLTFALRAYRARPLSLAGFRQTACFHRIPANFLAHHRPVRVFHSVPHSVRADLQQRPSAVRCSGHHKSRYSLRLISQSTSHSSRSKESKQKLPLLVAIILGTTLGIGILTPWASFQVSELEQSINRFKSNAFPLDPMDALLPDSLAENSTHLHKKSTIDLLRSYLTLWFSEIPSLVTYGPILLNSSKSVCDNVPVVGPIIWTAIKWLIHQTFFFHYTGGTTPEDCQKTMAMLYAHQIGTLLNYSVEGPEDNQTTNVSKIQNQVCEKHIKVILRAVEAASNFSASLDQKYPVGSAKMNPTAIALKISGLVTDPYLFKRASDSLILNHKSPFDSEGDPFPTLSGNRSQIDPLSSSDRLTLESLIQHLREISIKARAANVILMIDAEYSWFQPALDRIATFLSKEFNQVVFDKTSGEPEFYSPTIFNTFQALLRSTPQRLEAFIKEAERKGFSIGIKLVRGAYLMSETNHWREELAKEKINSSDTLPVWNSKDQTDQCYDALTEKLVKQLCYAAKYAEKGGNNLKENSPLNISLMIAGHNANSILKALKQIRDKEGLAFNDSAMNNQRLYLSDSLRGRIMFAQLYGMADNLTNSLVNMLVSNMYVNREEDESHKISQLQPFVYKYLPFGPVDKILPYLARRAEENQSILKSGDPQFGVTGERRAIAKELKRRLIPIM</sequence>
<evidence type="ECO:0000256" key="1">
    <source>
        <dbReference type="ARBA" id="ARBA00005869"/>
    </source>
</evidence>
<name>A0A9Q3C5M1_9BASI</name>
<organism evidence="8 9">
    <name type="scientific">Austropuccinia psidii MF-1</name>
    <dbReference type="NCBI Taxonomy" id="1389203"/>
    <lineage>
        <taxon>Eukaryota</taxon>
        <taxon>Fungi</taxon>
        <taxon>Dikarya</taxon>
        <taxon>Basidiomycota</taxon>
        <taxon>Pucciniomycotina</taxon>
        <taxon>Pucciniomycetes</taxon>
        <taxon>Pucciniales</taxon>
        <taxon>Sphaerophragmiaceae</taxon>
        <taxon>Austropuccinia</taxon>
    </lineage>
</organism>
<dbReference type="Gene3D" id="3.20.20.220">
    <property type="match status" value="1"/>
</dbReference>
<reference evidence="8" key="1">
    <citation type="submission" date="2021-03" db="EMBL/GenBank/DDBJ databases">
        <title>Draft genome sequence of rust myrtle Austropuccinia psidii MF-1, a brazilian biotype.</title>
        <authorList>
            <person name="Quecine M.C."/>
            <person name="Pachon D.M.R."/>
            <person name="Bonatelli M.L."/>
            <person name="Correr F.H."/>
            <person name="Franceschini L.M."/>
            <person name="Leite T.F."/>
            <person name="Margarido G.R.A."/>
            <person name="Almeida C.A."/>
            <person name="Ferrarezi J.A."/>
            <person name="Labate C.A."/>
        </authorList>
    </citation>
    <scope>NUCLEOTIDE SEQUENCE</scope>
    <source>
        <strain evidence="8">MF-1</strain>
    </source>
</reference>
<protein>
    <recommendedName>
        <fullName evidence="2 5">Proline dehydrogenase</fullName>
        <ecNumber evidence="2 5">1.5.5.2</ecNumber>
    </recommendedName>
</protein>
<keyword evidence="6" id="KW-0812">Transmembrane</keyword>
<comment type="catalytic activity">
    <reaction evidence="5">
        <text>L-proline + a quinone = (S)-1-pyrroline-5-carboxylate + a quinol + H(+)</text>
        <dbReference type="Rhea" id="RHEA:23784"/>
        <dbReference type="ChEBI" id="CHEBI:15378"/>
        <dbReference type="ChEBI" id="CHEBI:17388"/>
        <dbReference type="ChEBI" id="CHEBI:24646"/>
        <dbReference type="ChEBI" id="CHEBI:60039"/>
        <dbReference type="ChEBI" id="CHEBI:132124"/>
        <dbReference type="EC" id="1.5.5.2"/>
    </reaction>
</comment>
<evidence type="ECO:0000256" key="6">
    <source>
        <dbReference type="SAM" id="Phobius"/>
    </source>
</evidence>
<dbReference type="InterPro" id="IPR015659">
    <property type="entry name" value="Proline_oxidase"/>
</dbReference>
<evidence type="ECO:0000256" key="4">
    <source>
        <dbReference type="ARBA" id="ARBA00023062"/>
    </source>
</evidence>
<dbReference type="PANTHER" id="PTHR13914">
    <property type="entry name" value="PROLINE OXIDASE"/>
    <property type="match status" value="1"/>
</dbReference>
<dbReference type="GO" id="GO:0005739">
    <property type="term" value="C:mitochondrion"/>
    <property type="evidence" value="ECO:0007669"/>
    <property type="project" value="TreeGrafter"/>
</dbReference>
<keyword evidence="5" id="KW-0285">Flavoprotein</keyword>
<dbReference type="InterPro" id="IPR002872">
    <property type="entry name" value="Proline_DH_dom"/>
</dbReference>
<dbReference type="GO" id="GO:0010133">
    <property type="term" value="P:L-proline catabolic process to L-glutamate"/>
    <property type="evidence" value="ECO:0007669"/>
    <property type="project" value="TreeGrafter"/>
</dbReference>
<dbReference type="SUPFAM" id="SSF51730">
    <property type="entry name" value="FAD-linked oxidoreductase"/>
    <property type="match status" value="1"/>
</dbReference>
<dbReference type="InterPro" id="IPR029041">
    <property type="entry name" value="FAD-linked_oxidoreductase-like"/>
</dbReference>
<keyword evidence="3 5" id="KW-0560">Oxidoreductase</keyword>
<evidence type="ECO:0000256" key="5">
    <source>
        <dbReference type="RuleBase" id="RU364054"/>
    </source>
</evidence>
<feature type="domain" description="Proline dehydrogenase" evidence="7">
    <location>
        <begin position="233"/>
        <end position="652"/>
    </location>
</feature>
<dbReference type="GO" id="GO:0004657">
    <property type="term" value="F:proline dehydrogenase activity"/>
    <property type="evidence" value="ECO:0007669"/>
    <property type="project" value="UniProtKB-EC"/>
</dbReference>
<dbReference type="GO" id="GO:0071949">
    <property type="term" value="F:FAD binding"/>
    <property type="evidence" value="ECO:0007669"/>
    <property type="project" value="TreeGrafter"/>
</dbReference>
<evidence type="ECO:0000313" key="8">
    <source>
        <dbReference type="EMBL" id="MBW0478919.1"/>
    </source>
</evidence>
<dbReference type="OrthoDB" id="5464at2759"/>
<gene>
    <name evidence="8" type="ORF">O181_018634</name>
</gene>
<dbReference type="EC" id="1.5.5.2" evidence="2 5"/>
<keyword evidence="4 5" id="KW-0642">Proline metabolism</keyword>
<proteinExistence type="inferred from homology"/>
<evidence type="ECO:0000313" key="9">
    <source>
        <dbReference type="Proteomes" id="UP000765509"/>
    </source>
</evidence>